<protein>
    <submittedName>
        <fullName evidence="6">FAD-dependent oxidoreductase</fullName>
    </submittedName>
</protein>
<evidence type="ECO:0000313" key="6">
    <source>
        <dbReference type="EMBL" id="MDT8974725.1"/>
    </source>
</evidence>
<dbReference type="AlphaFoldDB" id="A0AAJ2JPZ3"/>
<dbReference type="PANTHER" id="PTHR43498">
    <property type="entry name" value="FERREDOXIN:COB-COM HETERODISULFIDE REDUCTASE SUBUNIT A"/>
    <property type="match status" value="1"/>
</dbReference>
<evidence type="ECO:0000313" key="7">
    <source>
        <dbReference type="Proteomes" id="UP001250538"/>
    </source>
</evidence>
<evidence type="ECO:0000256" key="1">
    <source>
        <dbReference type="ARBA" id="ARBA00022485"/>
    </source>
</evidence>
<dbReference type="Gene3D" id="3.50.50.60">
    <property type="entry name" value="FAD/NAD(P)-binding domain"/>
    <property type="match status" value="1"/>
</dbReference>
<dbReference type="PANTHER" id="PTHR43498:SF1">
    <property type="entry name" value="COB--COM HETERODISULFIDE REDUCTASE IRON-SULFUR SUBUNIT A"/>
    <property type="match status" value="1"/>
</dbReference>
<dbReference type="InterPro" id="IPR036188">
    <property type="entry name" value="FAD/NAD-bd_sf"/>
</dbReference>
<evidence type="ECO:0000256" key="2">
    <source>
        <dbReference type="ARBA" id="ARBA00022723"/>
    </source>
</evidence>
<dbReference type="InterPro" id="IPR039650">
    <property type="entry name" value="HdrA-like"/>
</dbReference>
<dbReference type="GO" id="GO:0016491">
    <property type="term" value="F:oxidoreductase activity"/>
    <property type="evidence" value="ECO:0007669"/>
    <property type="project" value="UniProtKB-KW"/>
</dbReference>
<keyword evidence="1" id="KW-0004">4Fe-4S</keyword>
<keyword evidence="4" id="KW-0408">Iron</keyword>
<dbReference type="GO" id="GO:0051539">
    <property type="term" value="F:4 iron, 4 sulfur cluster binding"/>
    <property type="evidence" value="ECO:0007669"/>
    <property type="project" value="UniProtKB-KW"/>
</dbReference>
<reference evidence="7" key="1">
    <citation type="submission" date="2023-09" db="EMBL/GenBank/DDBJ databases">
        <title>Paenibacillus sp. chi10 Genome sequencing and assembly.</title>
        <authorList>
            <person name="Kim I."/>
        </authorList>
    </citation>
    <scope>NUCLEOTIDE SEQUENCE [LARGE SCALE GENOMIC DNA]</scope>
    <source>
        <strain evidence="7">chi10</strain>
    </source>
</reference>
<evidence type="ECO:0000256" key="3">
    <source>
        <dbReference type="ARBA" id="ARBA00023002"/>
    </source>
</evidence>
<dbReference type="Pfam" id="PF12831">
    <property type="entry name" value="FAD_oxidored"/>
    <property type="match status" value="1"/>
</dbReference>
<keyword evidence="2" id="KW-0479">Metal-binding</keyword>
<dbReference type="Proteomes" id="UP001250538">
    <property type="component" value="Unassembled WGS sequence"/>
</dbReference>
<evidence type="ECO:0000256" key="4">
    <source>
        <dbReference type="ARBA" id="ARBA00023004"/>
    </source>
</evidence>
<dbReference type="SUPFAM" id="SSF51905">
    <property type="entry name" value="FAD/NAD(P)-binding domain"/>
    <property type="match status" value="1"/>
</dbReference>
<keyword evidence="3" id="KW-0560">Oxidoreductase</keyword>
<dbReference type="EMBL" id="JAVYAA010000001">
    <property type="protein sequence ID" value="MDT8974725.1"/>
    <property type="molecule type" value="Genomic_DNA"/>
</dbReference>
<dbReference type="GO" id="GO:0046872">
    <property type="term" value="F:metal ion binding"/>
    <property type="evidence" value="ECO:0007669"/>
    <property type="project" value="UniProtKB-KW"/>
</dbReference>
<sequence>MNYVQKGIHALFSILIAALFTHTITPASSAQASFQSHCGTLCSHYDIVVIGSEIQGILLAKAAHDLGLNVLILDPRSKPGGELIEGEMWFLDEPFDKHGHSLVQGSIKTLFDGYDKGTIRKPVEFENYYEHLIQGIPLRSSIAIQSVQFELEKKEKSIHSLTYTAADGKIYTVQSKYWVENTDFSALTSKLDEKRIPGMESLYDGKNNKPDYMAATLMLKFKHVNWSMLHQAVLASYPLQNLIKKYGPNTYVDGSEATGFSNIMRTYKPHDNGLMLRGMNTVYQRNGEAIMNALLVYNVDPANPASVQAALYRAKTEAPYILNFLRQHIWGFSKAELNGFPDYLYIRDYNRFETKYVLNEHDVLNGNMFWDNVSIGGYSLDLQGTTRIREGIGFGQPDRYGIPLRSFLLKSYDNVIVAGKNIGATIKAYGSARIMPNTALAAEAIGIILGKERRSKPLAELTPDDFKRIHYYLQTKYHIVLDK</sequence>
<organism evidence="6 7">
    <name type="scientific">Paenibacillus suaedae</name>
    <dbReference type="NCBI Taxonomy" id="3077233"/>
    <lineage>
        <taxon>Bacteria</taxon>
        <taxon>Bacillati</taxon>
        <taxon>Bacillota</taxon>
        <taxon>Bacilli</taxon>
        <taxon>Bacillales</taxon>
        <taxon>Paenibacillaceae</taxon>
        <taxon>Paenibacillus</taxon>
    </lineage>
</organism>
<accession>A0AAJ2JPZ3</accession>
<evidence type="ECO:0000256" key="5">
    <source>
        <dbReference type="ARBA" id="ARBA00023014"/>
    </source>
</evidence>
<comment type="caution">
    <text evidence="6">The sequence shown here is derived from an EMBL/GenBank/DDBJ whole genome shotgun (WGS) entry which is preliminary data.</text>
</comment>
<proteinExistence type="predicted"/>
<keyword evidence="7" id="KW-1185">Reference proteome</keyword>
<name>A0AAJ2JPZ3_9BACL</name>
<dbReference type="RefSeq" id="WP_315742421.1">
    <property type="nucleotide sequence ID" value="NZ_JAVYAA010000001.1"/>
</dbReference>
<gene>
    <name evidence="6" type="ORF">RQP50_00545</name>
</gene>
<keyword evidence="5" id="KW-0411">Iron-sulfur</keyword>